<accession>A0A949JQK2</accession>
<evidence type="ECO:0000256" key="1">
    <source>
        <dbReference type="SAM" id="MobiDB-lite"/>
    </source>
</evidence>
<feature type="domain" description="Outer membrane channel protein CpnT-like N-terminal" evidence="2">
    <location>
        <begin position="8"/>
        <end position="146"/>
    </location>
</feature>
<evidence type="ECO:0000259" key="2">
    <source>
        <dbReference type="Pfam" id="PF25547"/>
    </source>
</evidence>
<feature type="compositionally biased region" description="Pro residues" evidence="1">
    <location>
        <begin position="477"/>
        <end position="487"/>
    </location>
</feature>
<feature type="compositionally biased region" description="Low complexity" evidence="1">
    <location>
        <begin position="266"/>
        <end position="286"/>
    </location>
</feature>
<feature type="compositionally biased region" description="Basic and acidic residues" evidence="1">
    <location>
        <begin position="376"/>
        <end position="389"/>
    </location>
</feature>
<feature type="compositionally biased region" description="Gly residues" evidence="1">
    <location>
        <begin position="287"/>
        <end position="322"/>
    </location>
</feature>
<keyword evidence="4" id="KW-1185">Reference proteome</keyword>
<dbReference type="AlphaFoldDB" id="A0A949JQK2"/>
<dbReference type="Pfam" id="PF25547">
    <property type="entry name" value="WXG100_2"/>
    <property type="match status" value="1"/>
</dbReference>
<protein>
    <recommendedName>
        <fullName evidence="2">Outer membrane channel protein CpnT-like N-terminal domain-containing protein</fullName>
    </recommendedName>
</protein>
<organism evidence="3 4">
    <name type="scientific">Streptomyces tardus</name>
    <dbReference type="NCBI Taxonomy" id="2780544"/>
    <lineage>
        <taxon>Bacteria</taxon>
        <taxon>Bacillati</taxon>
        <taxon>Actinomycetota</taxon>
        <taxon>Actinomycetes</taxon>
        <taxon>Kitasatosporales</taxon>
        <taxon>Streptomycetaceae</taxon>
        <taxon>Streptomyces</taxon>
    </lineage>
</organism>
<feature type="compositionally biased region" description="Gly residues" evidence="1">
    <location>
        <begin position="253"/>
        <end position="265"/>
    </location>
</feature>
<comment type="caution">
    <text evidence="3">The sequence shown here is derived from an EMBL/GenBank/DDBJ whole genome shotgun (WGS) entry which is preliminary data.</text>
</comment>
<feature type="region of interest" description="Disordered" evidence="1">
    <location>
        <begin position="210"/>
        <end position="577"/>
    </location>
</feature>
<dbReference type="Proteomes" id="UP000694501">
    <property type="component" value="Unassembled WGS sequence"/>
</dbReference>
<dbReference type="InterPro" id="IPR057746">
    <property type="entry name" value="CpnT-like_N"/>
</dbReference>
<dbReference type="RefSeq" id="WP_216815027.1">
    <property type="nucleotide sequence ID" value="NZ_JAELVF020000001.1"/>
</dbReference>
<feature type="compositionally biased region" description="Basic residues" evidence="1">
    <location>
        <begin position="437"/>
        <end position="476"/>
    </location>
</feature>
<feature type="compositionally biased region" description="Low complexity" evidence="1">
    <location>
        <begin position="323"/>
        <end position="342"/>
    </location>
</feature>
<dbReference type="EMBL" id="JAELVF020000001">
    <property type="protein sequence ID" value="MBU7599431.1"/>
    <property type="molecule type" value="Genomic_DNA"/>
</dbReference>
<proteinExistence type="predicted"/>
<name>A0A949JQK2_9ACTN</name>
<reference evidence="3" key="1">
    <citation type="submission" date="2021-06" db="EMBL/GenBank/DDBJ databases">
        <title>Sequencing of actinobacteria type strains.</title>
        <authorList>
            <person name="Nguyen G.-S."/>
            <person name="Wentzel A."/>
        </authorList>
    </citation>
    <scope>NUCLEOTIDE SEQUENCE</scope>
    <source>
        <strain evidence="3">P38-E01</strain>
    </source>
</reference>
<evidence type="ECO:0000313" key="4">
    <source>
        <dbReference type="Proteomes" id="UP000694501"/>
    </source>
</evidence>
<evidence type="ECO:0000313" key="3">
    <source>
        <dbReference type="EMBL" id="MBU7599431.1"/>
    </source>
</evidence>
<sequence length="577" mass="60478">MMMLDPKLEWVLEMLGYRWPTGDEDKLRSCAMVWRNFAASVDEIQVQGVHAAGNVLSQNSGDAIEGFGESWKKFSGNGSGYLDDAKRGAELIAATLDAAAMIVTMLKIAVIIQLIALAVQLAAAAAAAPFTFGASSIAGAAATQLARVTVRRLLTEAAQVMLQAVLQAAKEPFVTALQKMTTDLVAQTVNQKFGAQDGYDAGRTAQAGKEGFKEGVDNAGTALGEGLRDGAGSRAGRGARGGLESAADRSGGDDGTGGSDNGGSDNGSTRQGSSDDGGTSGDSSGNAGSGNSGTGATSGTGSTPGTGTGTGTRDGGGEGGRSGAPSTGGNSPGASAPNSPASDGTSPSDSARPGSRSDSSDAAANYPRPADTSHQPYRDNPFDAPRHPADPMCPPRRPAAPSSHPIPVSRHRVPYPAERRHRHRERTPARSTPLPGRRVRASPRARAVHVRTFRLRSGHPTRPRHSPLRPPRRRPPHNPPPATPVRPPATRAGPRRPAAPPHRTPPDRRARTVRRPYSTRTRPHLTPDRAGTRTARASTSRARHRPSRRRRIRRRTVRWGGPSPGSTWPRPPGRTSN</sequence>
<feature type="compositionally biased region" description="Basic residues" evidence="1">
    <location>
        <begin position="409"/>
        <end position="425"/>
    </location>
</feature>
<gene>
    <name evidence="3" type="ORF">JGS22_017860</name>
</gene>
<feature type="compositionally biased region" description="Basic residues" evidence="1">
    <location>
        <begin position="541"/>
        <end position="557"/>
    </location>
</feature>